<dbReference type="GO" id="GO:0005509">
    <property type="term" value="F:calcium ion binding"/>
    <property type="evidence" value="ECO:0007669"/>
    <property type="project" value="InterPro"/>
</dbReference>
<feature type="compositionally biased region" description="Low complexity" evidence="2">
    <location>
        <begin position="271"/>
        <end position="288"/>
    </location>
</feature>
<protein>
    <recommendedName>
        <fullName evidence="3">Haemolysin-type calcium binding-related domain-containing protein</fullName>
    </recommendedName>
</protein>
<feature type="region of interest" description="Disordered" evidence="2">
    <location>
        <begin position="124"/>
        <end position="318"/>
    </location>
</feature>
<evidence type="ECO:0000256" key="1">
    <source>
        <dbReference type="ARBA" id="ARBA00022837"/>
    </source>
</evidence>
<gene>
    <name evidence="4" type="ORF">H0A36_12840</name>
</gene>
<dbReference type="Gene3D" id="2.150.10.10">
    <property type="entry name" value="Serralysin-like metalloprotease, C-terminal"/>
    <property type="match status" value="1"/>
</dbReference>
<evidence type="ECO:0000259" key="3">
    <source>
        <dbReference type="Pfam" id="PF06594"/>
    </source>
</evidence>
<dbReference type="PROSITE" id="PS00330">
    <property type="entry name" value="HEMOLYSIN_CALCIUM"/>
    <property type="match status" value="3"/>
</dbReference>
<comment type="caution">
    <text evidence="4">The sequence shown here is derived from an EMBL/GenBank/DDBJ whole genome shotgun (WGS) entry which is preliminary data.</text>
</comment>
<dbReference type="InterPro" id="IPR001343">
    <property type="entry name" value="Hemolysn_Ca-bd"/>
</dbReference>
<dbReference type="PANTHER" id="PTHR39431:SF1">
    <property type="entry name" value="FRPA_C-RELATED PROTEIN"/>
    <property type="match status" value="1"/>
</dbReference>
<sequence length="1043" mass="113337">MRQRTRQQLINISLNQINSLMTKNGRALGAYIKPTTGSTLLNNISKLSSVLDSITGGRYSTYNKVATLEAIVLRAKYERSQEIDVLNKRLEVHGHQPLSDQETNSLLKHGLTSFKDGYKDYMEEKNADTNDDNDIPVEPAESPEPSGPTNSESASETAPGATNSSSSSSNSSSEPNTNSNSSNSNTSSNSSNSSNSSSSNDDGIKLPPNIRRDGPNSFTGGTPIKPGGESTDLTGSPLPDGTRVNPDGNSFAGPGADLLNPDGDKPKEPTEPAAPGEPGGPAEPEPGNSEGGNGGEGAEPAGEGNGGANERIPRDPLILDLDGDGIELTELANSQAYFDLDGNGFATKTSWVSKDDGLLVYDRNEDGKINDISELFGSLEKGGFEELSELDSNNDGVINNQDEAFEKLQIWQDANGDGNSQKDELTAITDKEISSIKLHYSDVINQTDTDGRVVRESSFEYANGEEGKLVESGLVGDVEFAIRPEFSRYVGDVEITDDVKQVANIKGYGLMPDLQIAMALDNNLKQSVINQVNDGEILSNPQAFEALLYQWANVNDIAITDIDSEPQLQANEDTQSVKFSLAGVELTLKQLGVIKKYTGIDRLRLGDGQWRENGEIKNTGKLYQQAWNEIYRNLSVKFAVANGVLEDVLPQLTYNFDKDVLVAAFDVEKSAEKLYQYYTQQIEANKTNEKTVNKLLLVLTALVEISPSTTETLKQAFIDNGLSEHIFSNPIFKSLGIIDIEGSSSNDNLHGSNKNDFIVGMQGNDELKGGAGNDELYGGEGNDYLEGGAGNDIYHFGRGDGHDTINNYDGQYKTSVDTLQFGPDIQPADIKVSRNQSNLYLEIIGTDDRITIRDFFHSSSYQLDQVKFAEGSVWTTADLHDKSRYIEGTDGVDQLSGFGTNDELTGHAGNDYLEGKSGNDTYHFGRGDGQDRINNYDSNKESTDTLKLTQLTKNDIWFRKQGNNMIVDVIGSADQTTIQNWFSGANYQLDKIETENSVLDLSQLDNLVQAMAAFNDYETADGNLTPEALAAISPLLATAWQPK</sequence>
<accession>A0A853HYT7</accession>
<keyword evidence="1" id="KW-0106">Calcium</keyword>
<dbReference type="RefSeq" id="WP_180568923.1">
    <property type="nucleotide sequence ID" value="NZ_JACCKB010000018.1"/>
</dbReference>
<evidence type="ECO:0000313" key="5">
    <source>
        <dbReference type="Proteomes" id="UP000569732"/>
    </source>
</evidence>
<dbReference type="EMBL" id="JACCKB010000018">
    <property type="protein sequence ID" value="NYZ66900.1"/>
    <property type="molecule type" value="Genomic_DNA"/>
</dbReference>
<feature type="domain" description="Haemolysin-type calcium binding-related" evidence="3">
    <location>
        <begin position="838"/>
        <end position="878"/>
    </location>
</feature>
<dbReference type="SUPFAM" id="SSF51120">
    <property type="entry name" value="beta-Roll"/>
    <property type="match status" value="2"/>
</dbReference>
<dbReference type="Proteomes" id="UP000569732">
    <property type="component" value="Unassembled WGS sequence"/>
</dbReference>
<dbReference type="InterPro" id="IPR018511">
    <property type="entry name" value="Hemolysin-typ_Ca-bd_CS"/>
</dbReference>
<dbReference type="PANTHER" id="PTHR39431">
    <property type="entry name" value="FRPA/C-RELATED PROTEIN"/>
    <property type="match status" value="1"/>
</dbReference>
<evidence type="ECO:0000256" key="2">
    <source>
        <dbReference type="SAM" id="MobiDB-lite"/>
    </source>
</evidence>
<organism evidence="4 5">
    <name type="scientific">Spartinivicinus marinus</name>
    <dbReference type="NCBI Taxonomy" id="2994442"/>
    <lineage>
        <taxon>Bacteria</taxon>
        <taxon>Pseudomonadati</taxon>
        <taxon>Pseudomonadota</taxon>
        <taxon>Gammaproteobacteria</taxon>
        <taxon>Oceanospirillales</taxon>
        <taxon>Zooshikellaceae</taxon>
        <taxon>Spartinivicinus</taxon>
    </lineage>
</organism>
<dbReference type="Pfam" id="PF06594">
    <property type="entry name" value="HCBP_related"/>
    <property type="match status" value="2"/>
</dbReference>
<proteinExistence type="predicted"/>
<dbReference type="InterPro" id="IPR010566">
    <property type="entry name" value="Haemolys_ca-bd"/>
</dbReference>
<feature type="domain" description="Haemolysin-type calcium binding-related" evidence="3">
    <location>
        <begin position="964"/>
        <end position="998"/>
    </location>
</feature>
<feature type="compositionally biased region" description="Low complexity" evidence="2">
    <location>
        <begin position="162"/>
        <end position="200"/>
    </location>
</feature>
<dbReference type="InterPro" id="IPR011049">
    <property type="entry name" value="Serralysin-like_metalloprot_C"/>
</dbReference>
<feature type="compositionally biased region" description="Polar residues" evidence="2">
    <location>
        <begin position="147"/>
        <end position="156"/>
    </location>
</feature>
<keyword evidence="5" id="KW-1185">Reference proteome</keyword>
<dbReference type="PRINTS" id="PR00313">
    <property type="entry name" value="CABNDNGRPT"/>
</dbReference>
<dbReference type="AlphaFoldDB" id="A0A853HYT7"/>
<reference evidence="4 5" key="1">
    <citation type="submission" date="2020-07" db="EMBL/GenBank/DDBJ databases">
        <title>Endozoicomonas sp. nov., isolated from sediment.</title>
        <authorList>
            <person name="Gu T."/>
        </authorList>
    </citation>
    <scope>NUCLEOTIDE SEQUENCE [LARGE SCALE GENOMIC DNA]</scope>
    <source>
        <strain evidence="4 5">SM1973</strain>
    </source>
</reference>
<feature type="compositionally biased region" description="Gly residues" evidence="2">
    <location>
        <begin position="289"/>
        <end position="307"/>
    </location>
</feature>
<name>A0A853HYT7_9GAMM</name>
<dbReference type="Pfam" id="PF00353">
    <property type="entry name" value="HemolysinCabind"/>
    <property type="match status" value="2"/>
</dbReference>
<evidence type="ECO:0000313" key="4">
    <source>
        <dbReference type="EMBL" id="NYZ66900.1"/>
    </source>
</evidence>